<organism evidence="1 2">
    <name type="scientific">Heterorhabditis bacteriophora</name>
    <name type="common">Entomopathogenic nematode worm</name>
    <dbReference type="NCBI Taxonomy" id="37862"/>
    <lineage>
        <taxon>Eukaryota</taxon>
        <taxon>Metazoa</taxon>
        <taxon>Ecdysozoa</taxon>
        <taxon>Nematoda</taxon>
        <taxon>Chromadorea</taxon>
        <taxon>Rhabditida</taxon>
        <taxon>Rhabditina</taxon>
        <taxon>Rhabditomorpha</taxon>
        <taxon>Strongyloidea</taxon>
        <taxon>Heterorhabditidae</taxon>
        <taxon>Heterorhabditis</taxon>
    </lineage>
</organism>
<keyword evidence="1" id="KW-1185">Reference proteome</keyword>
<proteinExistence type="predicted"/>
<dbReference type="WBParaSite" id="Hba_08816">
    <property type="protein sequence ID" value="Hba_08816"/>
    <property type="gene ID" value="Hba_08816"/>
</dbReference>
<reference evidence="2" key="1">
    <citation type="submission" date="2016-11" db="UniProtKB">
        <authorList>
            <consortium name="WormBaseParasite"/>
        </authorList>
    </citation>
    <scope>IDENTIFICATION</scope>
</reference>
<evidence type="ECO:0000313" key="2">
    <source>
        <dbReference type="WBParaSite" id="Hba_08816"/>
    </source>
</evidence>
<dbReference type="Proteomes" id="UP000095283">
    <property type="component" value="Unplaced"/>
</dbReference>
<dbReference type="AlphaFoldDB" id="A0A1I7WUJ0"/>
<evidence type="ECO:0000313" key="1">
    <source>
        <dbReference type="Proteomes" id="UP000095283"/>
    </source>
</evidence>
<name>A0A1I7WUJ0_HETBA</name>
<protein>
    <submittedName>
        <fullName evidence="2">Uncharacterized protein</fullName>
    </submittedName>
</protein>
<sequence length="124" mass="14079">MIYAEFRLQMRIQRRTALIADQQPETLSGIFFHRSSIRSSIGPRSYGMALWCRAYGLGVEAQDRVRSVSRTNRNNSHHNSCLCLTTFTIAPKSFTGQKKVTKFPRISQETFALLSSGLLPQRSP</sequence>
<accession>A0A1I7WUJ0</accession>